<dbReference type="Pfam" id="PF13193">
    <property type="entry name" value="AMP-binding_C"/>
    <property type="match status" value="1"/>
</dbReference>
<proteinExistence type="predicted"/>
<evidence type="ECO:0008006" key="7">
    <source>
        <dbReference type="Google" id="ProtNLM"/>
    </source>
</evidence>
<organism evidence="5 6">
    <name type="scientific">Ranatra chinensis</name>
    <dbReference type="NCBI Taxonomy" id="642074"/>
    <lineage>
        <taxon>Eukaryota</taxon>
        <taxon>Metazoa</taxon>
        <taxon>Ecdysozoa</taxon>
        <taxon>Arthropoda</taxon>
        <taxon>Hexapoda</taxon>
        <taxon>Insecta</taxon>
        <taxon>Pterygota</taxon>
        <taxon>Neoptera</taxon>
        <taxon>Paraneoptera</taxon>
        <taxon>Hemiptera</taxon>
        <taxon>Heteroptera</taxon>
        <taxon>Panheteroptera</taxon>
        <taxon>Nepomorpha</taxon>
        <taxon>Nepidae</taxon>
        <taxon>Ranatrinae</taxon>
        <taxon>Ranatra</taxon>
    </lineage>
</organism>
<dbReference type="AlphaFoldDB" id="A0ABD0ZDT0"/>
<dbReference type="SUPFAM" id="SSF56801">
    <property type="entry name" value="Acetyl-CoA synthetase-like"/>
    <property type="match status" value="1"/>
</dbReference>
<dbReference type="PANTHER" id="PTHR24096:SF422">
    <property type="entry name" value="BCDNA.GH02901"/>
    <property type="match status" value="1"/>
</dbReference>
<evidence type="ECO:0000259" key="3">
    <source>
        <dbReference type="Pfam" id="PF00501"/>
    </source>
</evidence>
<comment type="subcellular location">
    <subcellularLocation>
        <location evidence="1">Peroxisome</location>
    </subcellularLocation>
</comment>
<dbReference type="PANTHER" id="PTHR24096">
    <property type="entry name" value="LONG-CHAIN-FATTY-ACID--COA LIGASE"/>
    <property type="match status" value="1"/>
</dbReference>
<dbReference type="Gene3D" id="3.30.300.30">
    <property type="match status" value="1"/>
</dbReference>
<feature type="domain" description="AMP-dependent synthetase/ligase" evidence="3">
    <location>
        <begin position="49"/>
        <end position="274"/>
    </location>
</feature>
<dbReference type="InterPro" id="IPR020845">
    <property type="entry name" value="AMP-binding_CS"/>
</dbReference>
<keyword evidence="6" id="KW-1185">Reference proteome</keyword>
<gene>
    <name evidence="5" type="ORF">AAG570_009029</name>
</gene>
<protein>
    <recommendedName>
        <fullName evidence="7">4-coumarate--CoA ligase</fullName>
    </recommendedName>
</protein>
<feature type="domain" description="AMP-binding enzyme C-terminal" evidence="4">
    <location>
        <begin position="325"/>
        <end position="405"/>
    </location>
</feature>
<sequence length="419" mass="45734">MKVVVAPSALTGHDPGENLPPGVVSLSSLLNEHVDPRQQFGVESRLASSVHVDASQDVAVLPYSSGTTGLPKGVCLTHHNIVSNLMQLAEPKIRNQLPTTDGHQEVVLALLPMFHIYGMVAVALQAISYGSKLVTLPKFEEKLFLKSLVEHEVTVLYLAPPLVLYLGSSPNVTKEHLKSVRVTVSGAAPIGRSDIIRCLDKSRQGNIYKQGFGLTECSPAVCCCLNNSTNYASVGPPLANTLVKVVDLTTGRSLPPNSKGEICVKGPQVMKGYLNNEVATKEAIDDQGWFHTGDIGYYDEQHLFYVVDRLKELIKVKGFQVAPAELEELLRSHAGVDDAGVIGVKDDRKGEHPVAFIKPSSISSPSEWRDLEASLRAFLKEKAADYKQIHEFVQIKMIPKSPAGKIMRKTLKEMYTPPK</sequence>
<dbReference type="InterPro" id="IPR000873">
    <property type="entry name" value="AMP-dep_synth/lig_dom"/>
</dbReference>
<evidence type="ECO:0000259" key="4">
    <source>
        <dbReference type="Pfam" id="PF13193"/>
    </source>
</evidence>
<accession>A0ABD0ZDT0</accession>
<dbReference type="Gene3D" id="3.40.50.980">
    <property type="match status" value="2"/>
</dbReference>
<evidence type="ECO:0000313" key="5">
    <source>
        <dbReference type="EMBL" id="KAL1138968.1"/>
    </source>
</evidence>
<name>A0ABD0ZDT0_9HEMI</name>
<comment type="caution">
    <text evidence="5">The sequence shown here is derived from an EMBL/GenBank/DDBJ whole genome shotgun (WGS) entry which is preliminary data.</text>
</comment>
<dbReference type="Pfam" id="PF00501">
    <property type="entry name" value="AMP-binding"/>
    <property type="match status" value="1"/>
</dbReference>
<dbReference type="Proteomes" id="UP001558652">
    <property type="component" value="Unassembled WGS sequence"/>
</dbReference>
<evidence type="ECO:0000313" key="6">
    <source>
        <dbReference type="Proteomes" id="UP001558652"/>
    </source>
</evidence>
<evidence type="ECO:0000256" key="2">
    <source>
        <dbReference type="ARBA" id="ARBA00023140"/>
    </source>
</evidence>
<dbReference type="InterPro" id="IPR025110">
    <property type="entry name" value="AMP-bd_C"/>
</dbReference>
<dbReference type="InterPro" id="IPR045851">
    <property type="entry name" value="AMP-bd_C_sf"/>
</dbReference>
<reference evidence="5 6" key="1">
    <citation type="submission" date="2024-07" db="EMBL/GenBank/DDBJ databases">
        <title>Chromosome-level genome assembly of the water stick insect Ranatra chinensis (Heteroptera: Nepidae).</title>
        <authorList>
            <person name="Liu X."/>
        </authorList>
    </citation>
    <scope>NUCLEOTIDE SEQUENCE [LARGE SCALE GENOMIC DNA]</scope>
    <source>
        <strain evidence="5">Cailab_2021Rc</strain>
        <tissue evidence="5">Muscle</tissue>
    </source>
</reference>
<evidence type="ECO:0000256" key="1">
    <source>
        <dbReference type="ARBA" id="ARBA00004275"/>
    </source>
</evidence>
<dbReference type="EMBL" id="JBFDAA010000003">
    <property type="protein sequence ID" value="KAL1138968.1"/>
    <property type="molecule type" value="Genomic_DNA"/>
</dbReference>
<dbReference type="GO" id="GO:0005777">
    <property type="term" value="C:peroxisome"/>
    <property type="evidence" value="ECO:0007669"/>
    <property type="project" value="UniProtKB-SubCell"/>
</dbReference>
<dbReference type="PROSITE" id="PS00455">
    <property type="entry name" value="AMP_BINDING"/>
    <property type="match status" value="1"/>
</dbReference>
<keyword evidence="2" id="KW-0576">Peroxisome</keyword>
<dbReference type="Gene3D" id="2.30.38.10">
    <property type="entry name" value="Luciferase, Domain 3"/>
    <property type="match status" value="1"/>
</dbReference>